<evidence type="ECO:0000313" key="2">
    <source>
        <dbReference type="EMBL" id="TXB63469.1"/>
    </source>
</evidence>
<dbReference type="Proteomes" id="UP000321580">
    <property type="component" value="Unassembled WGS sequence"/>
</dbReference>
<keyword evidence="3" id="KW-1185">Reference proteome</keyword>
<organism evidence="2 3">
    <name type="scientific">Phaeodactylibacter luteus</name>
    <dbReference type="NCBI Taxonomy" id="1564516"/>
    <lineage>
        <taxon>Bacteria</taxon>
        <taxon>Pseudomonadati</taxon>
        <taxon>Bacteroidota</taxon>
        <taxon>Saprospiria</taxon>
        <taxon>Saprospirales</taxon>
        <taxon>Haliscomenobacteraceae</taxon>
        <taxon>Phaeodactylibacter</taxon>
    </lineage>
</organism>
<dbReference type="AlphaFoldDB" id="A0A5C6RNE5"/>
<name>A0A5C6RNE5_9BACT</name>
<dbReference type="RefSeq" id="WP_147167108.1">
    <property type="nucleotide sequence ID" value="NZ_VOOR01000015.1"/>
</dbReference>
<feature type="region of interest" description="Disordered" evidence="1">
    <location>
        <begin position="148"/>
        <end position="186"/>
    </location>
</feature>
<protein>
    <submittedName>
        <fullName evidence="2">DUF177 domain-containing protein</fullName>
    </submittedName>
</protein>
<gene>
    <name evidence="2" type="ORF">FRY97_08920</name>
</gene>
<dbReference type="Pfam" id="PF02620">
    <property type="entry name" value="YceD"/>
    <property type="match status" value="1"/>
</dbReference>
<comment type="caution">
    <text evidence="2">The sequence shown here is derived from an EMBL/GenBank/DDBJ whole genome shotgun (WGS) entry which is preliminary data.</text>
</comment>
<evidence type="ECO:0000256" key="1">
    <source>
        <dbReference type="SAM" id="MobiDB-lite"/>
    </source>
</evidence>
<dbReference type="OrthoDB" id="1524821at2"/>
<feature type="compositionally biased region" description="Basic and acidic residues" evidence="1">
    <location>
        <begin position="177"/>
        <end position="186"/>
    </location>
</feature>
<evidence type="ECO:0000313" key="3">
    <source>
        <dbReference type="Proteomes" id="UP000321580"/>
    </source>
</evidence>
<reference evidence="2 3" key="1">
    <citation type="submission" date="2019-08" db="EMBL/GenBank/DDBJ databases">
        <title>Genome of Phaeodactylibacter luteus.</title>
        <authorList>
            <person name="Bowman J.P."/>
        </authorList>
    </citation>
    <scope>NUCLEOTIDE SEQUENCE [LARGE SCALE GENOMIC DNA]</scope>
    <source>
        <strain evidence="2 3">KCTC 42180</strain>
    </source>
</reference>
<dbReference type="InterPro" id="IPR003772">
    <property type="entry name" value="YceD"/>
</dbReference>
<sequence length="186" mass="21314">MDPLISYSIPIKGLRDGIHQFDYQIDRSFFDHFENSPIGESDIQLQLTLEKRTGLYILDFSFEGRIASNCDRCLSDIQLPIAGDYRLLVKVSEAAEEGEKEDEDPDVVFITPEAQKLEVAPWAYEFICLSVPMIKTYDCEDEDPRPCNEDMLDRLYAAEPQADAEEDNSPPDNPIWDELKKLNTDN</sequence>
<accession>A0A5C6RNE5</accession>
<proteinExistence type="predicted"/>
<dbReference type="EMBL" id="VOOR01000015">
    <property type="protein sequence ID" value="TXB63469.1"/>
    <property type="molecule type" value="Genomic_DNA"/>
</dbReference>